<dbReference type="AlphaFoldDB" id="A0AA37LVV3"/>
<reference evidence="2 3" key="1">
    <citation type="submission" date="2021-07" db="EMBL/GenBank/DDBJ databases">
        <title>Genome data of Colletotrichum spaethianum.</title>
        <authorList>
            <person name="Utami Y.D."/>
            <person name="Hiruma K."/>
        </authorList>
    </citation>
    <scope>NUCLEOTIDE SEQUENCE [LARGE SCALE GENOMIC DNA]</scope>
    <source>
        <strain evidence="2 3">MAFF 242679</strain>
    </source>
</reference>
<evidence type="ECO:0000259" key="1">
    <source>
        <dbReference type="PROSITE" id="PS50181"/>
    </source>
</evidence>
<accession>A0AA37LVV3</accession>
<proteinExistence type="predicted"/>
<dbReference type="EMBL" id="BPPX01000020">
    <property type="protein sequence ID" value="GJC86126.1"/>
    <property type="molecule type" value="Genomic_DNA"/>
</dbReference>
<dbReference type="PROSITE" id="PS50181">
    <property type="entry name" value="FBOX"/>
    <property type="match status" value="1"/>
</dbReference>
<feature type="domain" description="F-box" evidence="1">
    <location>
        <begin position="1"/>
        <end position="52"/>
    </location>
</feature>
<protein>
    <recommendedName>
        <fullName evidence="1">F-box domain-containing protein</fullName>
    </recommendedName>
</protein>
<gene>
    <name evidence="2" type="ORF">ColLi_08964</name>
</gene>
<evidence type="ECO:0000313" key="3">
    <source>
        <dbReference type="Proteomes" id="UP001055172"/>
    </source>
</evidence>
<comment type="caution">
    <text evidence="2">The sequence shown here is derived from an EMBL/GenBank/DDBJ whole genome shotgun (WGS) entry which is preliminary data.</text>
</comment>
<evidence type="ECO:0000313" key="2">
    <source>
        <dbReference type="EMBL" id="GJC86126.1"/>
    </source>
</evidence>
<keyword evidence="3" id="KW-1185">Reference proteome</keyword>
<dbReference type="InterPro" id="IPR001810">
    <property type="entry name" value="F-box_dom"/>
</dbReference>
<sequence>METLPQEVVDQIASNLYRPDLKSLLLLSPTLRMAAEKYSEGFTRCKLHYKNLDKFVEKFRGTRFCWLRELEFDLRLPEILDHDGISPANGLAEAKAYDEDDLSTQICALFNALKSLEDFDGPQGTIQLKITSPERLDFNSTNTNHTASWHDHLHRLEQLPVLQSIGSLYVGPAANRQASNSFDKLGLRTPLDLSAKLPNLGMLRIDLIDEHHCDSESERNRVEAREDFARVAQTVSLQVKRAEIILQSRKAHEILDHDSAMPNLVRAGLEDPFSSSLRVLCRHLTQLQLSVIIDKSFFWPDDGQGDIWPNMESLEVKFHPVTPTGSWYFVGPRGEGSNVQGYPVDGIEYSGGGQVTEGDTIIMGHAPCRPSGWRLKPNPETLHPLLAAFAKAAAKMPRLKEAMIWSPIWWSPGSHARTRFSYHSSFDMMNNQRPLGWGIGYNAPGTDREYDGLDSAASEESDNENVRLFEWRTGSWEPSEEMKDLFHEIGRKEFGDEFDDDWDPDANQEDLFFEGFCFGKELN</sequence>
<organism evidence="2 3">
    <name type="scientific">Colletotrichum liriopes</name>
    <dbReference type="NCBI Taxonomy" id="708192"/>
    <lineage>
        <taxon>Eukaryota</taxon>
        <taxon>Fungi</taxon>
        <taxon>Dikarya</taxon>
        <taxon>Ascomycota</taxon>
        <taxon>Pezizomycotina</taxon>
        <taxon>Sordariomycetes</taxon>
        <taxon>Hypocreomycetidae</taxon>
        <taxon>Glomerellales</taxon>
        <taxon>Glomerellaceae</taxon>
        <taxon>Colletotrichum</taxon>
        <taxon>Colletotrichum spaethianum species complex</taxon>
    </lineage>
</organism>
<dbReference type="Proteomes" id="UP001055172">
    <property type="component" value="Unassembled WGS sequence"/>
</dbReference>
<name>A0AA37LVV3_9PEZI</name>